<dbReference type="GO" id="GO:0031177">
    <property type="term" value="F:phosphopantetheine binding"/>
    <property type="evidence" value="ECO:0007669"/>
    <property type="project" value="InterPro"/>
</dbReference>
<evidence type="ECO:0000256" key="6">
    <source>
        <dbReference type="ARBA" id="ARBA00022679"/>
    </source>
</evidence>
<dbReference type="InterPro" id="IPR057326">
    <property type="entry name" value="KR_dom"/>
</dbReference>
<dbReference type="InterPro" id="IPR020806">
    <property type="entry name" value="PKS_PP-bd"/>
</dbReference>
<dbReference type="Gene3D" id="3.30.70.3290">
    <property type="match status" value="1"/>
</dbReference>
<gene>
    <name evidence="10" type="ORF">HD593_006459</name>
</gene>
<dbReference type="InterPro" id="IPR016039">
    <property type="entry name" value="Thiolase-like"/>
</dbReference>
<dbReference type="PANTHER" id="PTHR43775">
    <property type="entry name" value="FATTY ACID SYNTHASE"/>
    <property type="match status" value="1"/>
</dbReference>
<dbReference type="SUPFAM" id="SSF52777">
    <property type="entry name" value="CoA-dependent acyltransferases"/>
    <property type="match status" value="2"/>
</dbReference>
<feature type="compositionally biased region" description="Low complexity" evidence="7">
    <location>
        <begin position="932"/>
        <end position="943"/>
    </location>
</feature>
<dbReference type="Gene3D" id="3.40.50.720">
    <property type="entry name" value="NAD(P)-binding Rossmann-like Domain"/>
    <property type="match status" value="1"/>
</dbReference>
<comment type="pathway">
    <text evidence="2">Siderophore biosynthesis.</text>
</comment>
<dbReference type="InterPro" id="IPR014031">
    <property type="entry name" value="Ketoacyl_synth_C"/>
</dbReference>
<feature type="region of interest" description="Disordered" evidence="7">
    <location>
        <begin position="932"/>
        <end position="996"/>
    </location>
</feature>
<dbReference type="Pfam" id="PF00975">
    <property type="entry name" value="Thioesterase"/>
    <property type="match status" value="1"/>
</dbReference>
<dbReference type="InterPro" id="IPR001227">
    <property type="entry name" value="Ac_transferase_dom_sf"/>
</dbReference>
<dbReference type="PROSITE" id="PS00012">
    <property type="entry name" value="PHOSPHOPANTETHEINE"/>
    <property type="match status" value="1"/>
</dbReference>
<dbReference type="GO" id="GO:0005886">
    <property type="term" value="C:plasma membrane"/>
    <property type="evidence" value="ECO:0007669"/>
    <property type="project" value="TreeGrafter"/>
</dbReference>
<dbReference type="InterPro" id="IPR029058">
    <property type="entry name" value="AB_hydrolase_fold"/>
</dbReference>
<dbReference type="Gene3D" id="3.30.559.10">
    <property type="entry name" value="Chloramphenicol acetyltransferase-like domain"/>
    <property type="match status" value="1"/>
</dbReference>
<dbReference type="SMART" id="SM00827">
    <property type="entry name" value="PKS_AT"/>
    <property type="match status" value="1"/>
</dbReference>
<dbReference type="RefSeq" id="WP_185105696.1">
    <property type="nucleotide sequence ID" value="NZ_JACHMI010000001.1"/>
</dbReference>
<dbReference type="InterPro" id="IPR006162">
    <property type="entry name" value="Ppantetheine_attach_site"/>
</dbReference>
<dbReference type="PANTHER" id="PTHR43775:SF37">
    <property type="entry name" value="SI:DKEY-61P9.11"/>
    <property type="match status" value="1"/>
</dbReference>
<dbReference type="InterPro" id="IPR016036">
    <property type="entry name" value="Malonyl_transacylase_ACP-bd"/>
</dbReference>
<evidence type="ECO:0000259" key="8">
    <source>
        <dbReference type="PROSITE" id="PS50075"/>
    </source>
</evidence>
<dbReference type="InterPro" id="IPR020841">
    <property type="entry name" value="PKS_Beta-ketoAc_synthase_dom"/>
</dbReference>
<dbReference type="Proteomes" id="UP000565579">
    <property type="component" value="Unassembled WGS sequence"/>
</dbReference>
<dbReference type="CDD" id="cd19535">
    <property type="entry name" value="Cyc_NRPS"/>
    <property type="match status" value="1"/>
</dbReference>
<dbReference type="Pfam" id="PF00698">
    <property type="entry name" value="Acyl_transf_1"/>
    <property type="match status" value="1"/>
</dbReference>
<dbReference type="SUPFAM" id="SSF47336">
    <property type="entry name" value="ACP-like"/>
    <property type="match status" value="1"/>
</dbReference>
<dbReference type="InterPro" id="IPR036736">
    <property type="entry name" value="ACP-like_sf"/>
</dbReference>
<dbReference type="Pfam" id="PF00550">
    <property type="entry name" value="PP-binding"/>
    <property type="match status" value="1"/>
</dbReference>
<organism evidence="10 11">
    <name type="scientific">Nonomuraea rubra</name>
    <dbReference type="NCBI Taxonomy" id="46180"/>
    <lineage>
        <taxon>Bacteria</taxon>
        <taxon>Bacillati</taxon>
        <taxon>Actinomycetota</taxon>
        <taxon>Actinomycetes</taxon>
        <taxon>Streptosporangiales</taxon>
        <taxon>Streptosporangiaceae</taxon>
        <taxon>Nonomuraea</taxon>
    </lineage>
</organism>
<proteinExistence type="predicted"/>
<evidence type="ECO:0000256" key="5">
    <source>
        <dbReference type="ARBA" id="ARBA00022598"/>
    </source>
</evidence>
<dbReference type="Pfam" id="PF02801">
    <property type="entry name" value="Ketoacyl-synt_C"/>
    <property type="match status" value="1"/>
</dbReference>
<dbReference type="InterPro" id="IPR013968">
    <property type="entry name" value="PKS_KR"/>
</dbReference>
<dbReference type="InterPro" id="IPR014043">
    <property type="entry name" value="Acyl_transferase_dom"/>
</dbReference>
<dbReference type="Pfam" id="PF00668">
    <property type="entry name" value="Condensation"/>
    <property type="match status" value="1"/>
</dbReference>
<dbReference type="InterPro" id="IPR016035">
    <property type="entry name" value="Acyl_Trfase/lysoPLipase"/>
</dbReference>
<evidence type="ECO:0000259" key="9">
    <source>
        <dbReference type="PROSITE" id="PS52004"/>
    </source>
</evidence>
<dbReference type="GO" id="GO:0006633">
    <property type="term" value="P:fatty acid biosynthetic process"/>
    <property type="evidence" value="ECO:0007669"/>
    <property type="project" value="TreeGrafter"/>
</dbReference>
<evidence type="ECO:0000256" key="2">
    <source>
        <dbReference type="ARBA" id="ARBA00004924"/>
    </source>
</evidence>
<comment type="caution">
    <text evidence="10">The sequence shown here is derived from an EMBL/GenBank/DDBJ whole genome shotgun (WGS) entry which is preliminary data.</text>
</comment>
<dbReference type="GO" id="GO:0071770">
    <property type="term" value="P:DIM/DIP cell wall layer assembly"/>
    <property type="evidence" value="ECO:0007669"/>
    <property type="project" value="TreeGrafter"/>
</dbReference>
<dbReference type="PROSITE" id="PS52004">
    <property type="entry name" value="KS3_2"/>
    <property type="match status" value="1"/>
</dbReference>
<dbReference type="EMBL" id="JACHMI010000001">
    <property type="protein sequence ID" value="MBB6551664.1"/>
    <property type="molecule type" value="Genomic_DNA"/>
</dbReference>
<dbReference type="Gene3D" id="3.30.559.30">
    <property type="entry name" value="Nonribosomal peptide synthetase, condensation domain"/>
    <property type="match status" value="1"/>
</dbReference>
<feature type="domain" description="Carrier" evidence="8">
    <location>
        <begin position="1406"/>
        <end position="1481"/>
    </location>
</feature>
<evidence type="ECO:0000313" key="11">
    <source>
        <dbReference type="Proteomes" id="UP000565579"/>
    </source>
</evidence>
<comment type="cofactor">
    <cofactor evidence="1">
        <name>pantetheine 4'-phosphate</name>
        <dbReference type="ChEBI" id="CHEBI:47942"/>
    </cofactor>
</comment>
<dbReference type="Pfam" id="PF08659">
    <property type="entry name" value="KR"/>
    <property type="match status" value="2"/>
</dbReference>
<dbReference type="SMART" id="SM00825">
    <property type="entry name" value="PKS_KS"/>
    <property type="match status" value="1"/>
</dbReference>
<dbReference type="InterPro" id="IPR050091">
    <property type="entry name" value="PKS_NRPS_Biosynth_Enz"/>
</dbReference>
<dbReference type="InterPro" id="IPR014030">
    <property type="entry name" value="Ketoacyl_synth_N"/>
</dbReference>
<evidence type="ECO:0000256" key="7">
    <source>
        <dbReference type="SAM" id="MobiDB-lite"/>
    </source>
</evidence>
<evidence type="ECO:0000256" key="1">
    <source>
        <dbReference type="ARBA" id="ARBA00001957"/>
    </source>
</evidence>
<dbReference type="SUPFAM" id="SSF55048">
    <property type="entry name" value="Probable ACP-binding domain of malonyl-CoA ACP transacylase"/>
    <property type="match status" value="1"/>
</dbReference>
<protein>
    <submittedName>
        <fullName evidence="10">Acyl transferase domain-containing protein/thioesterase domain-containing protein</fullName>
    </submittedName>
</protein>
<dbReference type="GO" id="GO:0004312">
    <property type="term" value="F:fatty acid synthase activity"/>
    <property type="evidence" value="ECO:0007669"/>
    <property type="project" value="TreeGrafter"/>
</dbReference>
<feature type="region of interest" description="Disordered" evidence="7">
    <location>
        <begin position="1919"/>
        <end position="1940"/>
    </location>
</feature>
<reference evidence="10 11" key="1">
    <citation type="submission" date="2020-08" db="EMBL/GenBank/DDBJ databases">
        <title>Sequencing the genomes of 1000 actinobacteria strains.</title>
        <authorList>
            <person name="Klenk H.-P."/>
        </authorList>
    </citation>
    <scope>NUCLEOTIDE SEQUENCE [LARGE SCALE GENOMIC DNA]</scope>
    <source>
        <strain evidence="10 11">DSM 43768</strain>
    </source>
</reference>
<dbReference type="SUPFAM" id="SSF52151">
    <property type="entry name" value="FabD/lysophospholipase-like"/>
    <property type="match status" value="1"/>
</dbReference>
<dbReference type="SUPFAM" id="SSF51735">
    <property type="entry name" value="NAD(P)-binding Rossmann-fold domains"/>
    <property type="match status" value="2"/>
</dbReference>
<dbReference type="InterPro" id="IPR001031">
    <property type="entry name" value="Thioesterase"/>
</dbReference>
<dbReference type="SMART" id="SM00822">
    <property type="entry name" value="PKS_KR"/>
    <property type="match status" value="1"/>
</dbReference>
<keyword evidence="6 10" id="KW-0808">Transferase</keyword>
<dbReference type="FunFam" id="3.30.559.10:FF:000023">
    <property type="entry name" value="Non-ribosomal peptide synthetase"/>
    <property type="match status" value="1"/>
</dbReference>
<dbReference type="InterPro" id="IPR001242">
    <property type="entry name" value="Condensation_dom"/>
</dbReference>
<dbReference type="SMART" id="SM00824">
    <property type="entry name" value="PKS_TE"/>
    <property type="match status" value="1"/>
</dbReference>
<dbReference type="InterPro" id="IPR036291">
    <property type="entry name" value="NAD(P)-bd_dom_sf"/>
</dbReference>
<sequence>MTAAQNRIAVVGLACRFPGARDAEAYWDLLRDGRDGLTRFTDEELAARGVPGRLRAHPGFVPVGGLIEGQADFDPDPFGFSDAEAALLDPQQRLFLECAWHALEHAGHGGGRGAGAVGVFAGAMQSAYLASNLAGRWDPTGAGRDPLGSLQTAISTQADYLPLQTAYRLNLTGPAVAVASSCSTSLVAVHLAAQSLLSGECDTALAGGVSLIVPQGQGYVHVAGGVYAADGTIRPFSADGTGIVYSQGVGVVVLRRLDDALAGGDPVLAVLHGSAVNNDGADKAGFTAPSMRGQARAVAEALAVAGASPREIGLIEAHGTATALGDPIEVAALRRVFGDTGPAWCGLGSVKGNIGHANSAAGIASFIKAVLAVRHRVLPASLHAHPLNPLLGLEGSPFEVIAETRDWDTPSLAGVSSFGIGGTNCHAVLGPAPRRPPVPADRRPQLLAVSGATAEAAIATARAVASRPEPGEDDLAYTLAVGRAELAYRVAGVGRAGLAAATPVRAAATRLVFAFPGAGSAYPGMGGELYRDEPVFARAVDECAELLLPPLGADVRDAMDPAIAEARVRDAGFGLPAVFAVSYGMARLLESWGIVPDALVGHSLGECTAAAVSGALPLPEAARLVAARCAAAARAAGGGSMLAVPLGEDDVRELLSHHPGLDLAAVNAPAACVVSGPAAAIDRLADELRGRHIPGTRLRVDAAMHSRLMEPELPGLGTALAGLTGGAPTVPVFSTVTGASIGAELADAGHWTRQLREPVRFAQALRAALGPEDEPLLVEVGPGSALSALARRNALPGLRSVVTTLLAGEPESAGVREAAGTLWAHGRPVDLAALPASGRRRVHAPGYAFQRRRLWIDPPSSDTSSEIDADEPLQVPVWSQILPTGPAPIPAGRWTVIGTGALADELRARLEPADPTAPLTGLVAVATEDAVPAAAQPDSGAEAAEPDASDGAADPDAHAEPDDPDTDTKAAGTDTDARAGAGAGAGEWDTGAGADESETEAVCAAVLAFGEVAAVAAEQAGQPRLLLVTRHGEQVGGDPPPRPAQAAVRVLPRVLGQEQPGLRWATLDLGTPADPPAEARAVLRELAAFEAGTETALRGSSRWRRRLAPWTPPATAAAATPPATGVGGTQPGTVLITGGLGAVGRLFASHLAARGHRVVVTSRTADRRPAALAETGVDVRICDATDPAATAALIEELSTGGPIELIVHAAGVVAGARLDPLRALATGQATEQATGQATGQATEQATEEVTQATEQATQQVIGHVRAKAGGALALRDAITALPAERRPGTVLLMSSVTTLVGGVGMGPYAAANAAMDALGLAAPGPTRWVSAVWDGWRVADDGTEATVVLAGALDAATGTRALDRLLAAREPGMSPPIVSIAATDLNPRIAEAGRPRTIAATGGDVTHLSPAEQVVAGLWSELFGVPVTDPGADFFALGGHSLLGVRMLAALGERFGVRPGMRDLLAAPTVAGMAKLLESAGSGPDPEVTPAEDVLDGDGTFAMTRVQHAYWIGRNGGYQWGDLPCHFSLEYDCHGLDLARFEEAWNQVVNRHPMLRAVATPEGRLRVLDDLPRYRIRTHDLTAMTPERRAERLAVLRERLSTRPGPPDRWPLAQIQAARLPGDVIRLFIGVDVLICDAASWWIIESELHALYTRPDVPLPPLELHPAACAAALERRGDDRAARYWRRRLGTLPGPPRLPVRDPDGTPPRFVRRSARLTPGEWAAFREAAARHRVTPAAALLTVYADALARWSGSAGFCVTLTLFDRPAIHPHVNRVVGDFTSLLLHEVPAEPAAAFAGRAAATQGRMFEDLDHRGFSALDVLAEQAARTGEVRPVPVVFTSALGITDLVDGGGHLEWAGEQVYALSQTPQTWLDHQVLEHDGELRLQWDALDGVLPADELEAAIAGHVAQVRELAGSPAAWTRPEPGHAVAARPPGDGVPSSIETAPRPVAASPVRDIVLPLRAEPGGEPRPTLYLAHPSGGDVLCYAELSRLLDPRVNVVALADPELAGAYGPGPETVEGIAEQYVRAIDASGGPGEGPWLLGGWSMGGTVAQEMARHLHATGRHTALLALLDSNDPALIREVPGHGAAEIEWQVTVRHLHALEAYLGIDLSIGDVPEERRMSAVADRLREHRLLGRGEDLAGRVAVFARHLRALAAHTPGRLADPDTVTLLIRAERPSPRNSGIGMGVDDTPPGRPDLGWGRYLAGPVEATGVDAHHYGLLHPPALPAVARQINAALDRALARLRER</sequence>
<dbReference type="Gene3D" id="1.10.1200.10">
    <property type="entry name" value="ACP-like"/>
    <property type="match status" value="1"/>
</dbReference>
<accession>A0A7X0NXW7</accession>
<feature type="compositionally biased region" description="Low complexity" evidence="7">
    <location>
        <begin position="969"/>
        <end position="994"/>
    </location>
</feature>
<name>A0A7X0NXW7_9ACTN</name>
<feature type="domain" description="Ketosynthase family 3 (KS3)" evidence="9">
    <location>
        <begin position="5"/>
        <end position="431"/>
    </location>
</feature>
<dbReference type="Gene3D" id="3.40.47.10">
    <property type="match status" value="1"/>
</dbReference>
<dbReference type="GO" id="GO:0005737">
    <property type="term" value="C:cytoplasm"/>
    <property type="evidence" value="ECO:0007669"/>
    <property type="project" value="TreeGrafter"/>
</dbReference>
<dbReference type="InterPro" id="IPR032821">
    <property type="entry name" value="PKS_assoc"/>
</dbReference>
<dbReference type="PROSITE" id="PS50075">
    <property type="entry name" value="CARRIER"/>
    <property type="match status" value="1"/>
</dbReference>
<keyword evidence="3" id="KW-0596">Phosphopantetheine</keyword>
<keyword evidence="11" id="KW-1185">Reference proteome</keyword>
<dbReference type="InterPro" id="IPR057737">
    <property type="entry name" value="Condensation_MtbB-like"/>
</dbReference>
<dbReference type="SUPFAM" id="SSF53474">
    <property type="entry name" value="alpha/beta-Hydrolases"/>
    <property type="match status" value="1"/>
</dbReference>
<dbReference type="Gene3D" id="3.40.50.1820">
    <property type="entry name" value="alpha/beta hydrolase"/>
    <property type="match status" value="1"/>
</dbReference>
<keyword evidence="5" id="KW-0436">Ligase</keyword>
<dbReference type="InterPro" id="IPR023213">
    <property type="entry name" value="CAT-like_dom_sf"/>
</dbReference>
<dbReference type="Pfam" id="PF00109">
    <property type="entry name" value="ketoacyl-synt"/>
    <property type="match status" value="1"/>
</dbReference>
<dbReference type="Gene3D" id="3.40.366.10">
    <property type="entry name" value="Malonyl-Coenzyme A Acyl Carrier Protein, domain 2"/>
    <property type="match status" value="1"/>
</dbReference>
<evidence type="ECO:0000256" key="3">
    <source>
        <dbReference type="ARBA" id="ARBA00022450"/>
    </source>
</evidence>
<evidence type="ECO:0000313" key="10">
    <source>
        <dbReference type="EMBL" id="MBB6551664.1"/>
    </source>
</evidence>
<dbReference type="SUPFAM" id="SSF53901">
    <property type="entry name" value="Thiolase-like"/>
    <property type="match status" value="1"/>
</dbReference>
<dbReference type="InterPro" id="IPR020802">
    <property type="entry name" value="TesA-like"/>
</dbReference>
<keyword evidence="4" id="KW-0597">Phosphoprotein</keyword>
<dbReference type="CDD" id="cd00833">
    <property type="entry name" value="PKS"/>
    <property type="match status" value="1"/>
</dbReference>
<dbReference type="InterPro" id="IPR009081">
    <property type="entry name" value="PP-bd_ACP"/>
</dbReference>
<dbReference type="Pfam" id="PF16197">
    <property type="entry name" value="KAsynt_C_assoc"/>
    <property type="match status" value="1"/>
</dbReference>
<dbReference type="SMART" id="SM00823">
    <property type="entry name" value="PKS_PP"/>
    <property type="match status" value="1"/>
</dbReference>
<evidence type="ECO:0000256" key="4">
    <source>
        <dbReference type="ARBA" id="ARBA00022553"/>
    </source>
</evidence>